<reference evidence="1" key="1">
    <citation type="submission" date="2020-08" db="EMBL/GenBank/DDBJ databases">
        <title>Multicomponent nature underlies the extraordinary mechanical properties of spider dragline silk.</title>
        <authorList>
            <person name="Kono N."/>
            <person name="Nakamura H."/>
            <person name="Mori M."/>
            <person name="Yoshida Y."/>
            <person name="Ohtoshi R."/>
            <person name="Malay A.D."/>
            <person name="Moran D.A.P."/>
            <person name="Tomita M."/>
            <person name="Numata K."/>
            <person name="Arakawa K."/>
        </authorList>
    </citation>
    <scope>NUCLEOTIDE SEQUENCE</scope>
</reference>
<gene>
    <name evidence="1" type="ORF">NPIL_500181</name>
</gene>
<protein>
    <submittedName>
        <fullName evidence="1">Uncharacterized protein</fullName>
    </submittedName>
</protein>
<name>A0A8X6U2V9_NEPPI</name>
<dbReference type="AlphaFoldDB" id="A0A8X6U2V9"/>
<accession>A0A8X6U2V9</accession>
<evidence type="ECO:0000313" key="2">
    <source>
        <dbReference type="Proteomes" id="UP000887013"/>
    </source>
</evidence>
<keyword evidence="2" id="KW-1185">Reference proteome</keyword>
<sequence>MNTYLQNLEPTQTIQKKLHVTNVNDRATIPNPLVSSRIVMRRRQSDTELSDVCSSGEYRQQHFIPVRFLPEAWERGT</sequence>
<evidence type="ECO:0000313" key="1">
    <source>
        <dbReference type="EMBL" id="GFT69492.1"/>
    </source>
</evidence>
<dbReference type="EMBL" id="BMAW01020712">
    <property type="protein sequence ID" value="GFT69492.1"/>
    <property type="molecule type" value="Genomic_DNA"/>
</dbReference>
<proteinExistence type="predicted"/>
<dbReference type="Proteomes" id="UP000887013">
    <property type="component" value="Unassembled WGS sequence"/>
</dbReference>
<organism evidence="1 2">
    <name type="scientific">Nephila pilipes</name>
    <name type="common">Giant wood spider</name>
    <name type="synonym">Nephila maculata</name>
    <dbReference type="NCBI Taxonomy" id="299642"/>
    <lineage>
        <taxon>Eukaryota</taxon>
        <taxon>Metazoa</taxon>
        <taxon>Ecdysozoa</taxon>
        <taxon>Arthropoda</taxon>
        <taxon>Chelicerata</taxon>
        <taxon>Arachnida</taxon>
        <taxon>Araneae</taxon>
        <taxon>Araneomorphae</taxon>
        <taxon>Entelegynae</taxon>
        <taxon>Araneoidea</taxon>
        <taxon>Nephilidae</taxon>
        <taxon>Nephila</taxon>
    </lineage>
</organism>
<comment type="caution">
    <text evidence="1">The sequence shown here is derived from an EMBL/GenBank/DDBJ whole genome shotgun (WGS) entry which is preliminary data.</text>
</comment>